<dbReference type="Proteomes" id="UP000630528">
    <property type="component" value="Unassembled WGS sequence"/>
</dbReference>
<dbReference type="PANTHER" id="PTHR44591:SF20">
    <property type="entry name" value="PROTEIN PILH"/>
    <property type="match status" value="1"/>
</dbReference>
<evidence type="ECO:0000313" key="5">
    <source>
        <dbReference type="Proteomes" id="UP000630528"/>
    </source>
</evidence>
<reference evidence="4" key="2">
    <citation type="submission" date="2021-01" db="EMBL/GenBank/DDBJ databases">
        <authorList>
            <person name="Kang M."/>
        </authorList>
    </citation>
    <scope>NUCLEOTIDE SEQUENCE</scope>
    <source>
        <strain evidence="4">KACC 17527</strain>
    </source>
</reference>
<comment type="caution">
    <text evidence="4">The sequence shown here is derived from an EMBL/GenBank/DDBJ whole genome shotgun (WGS) entry which is preliminary data.</text>
</comment>
<dbReference type="InterPro" id="IPR050595">
    <property type="entry name" value="Bact_response_regulator"/>
</dbReference>
<gene>
    <name evidence="4" type="ORF">JJB11_21585</name>
</gene>
<keyword evidence="5" id="KW-1185">Reference proteome</keyword>
<dbReference type="RefSeq" id="WP_201176457.1">
    <property type="nucleotide sequence ID" value="NZ_JAEPWM010000011.1"/>
</dbReference>
<evidence type="ECO:0000256" key="2">
    <source>
        <dbReference type="PROSITE-ProRule" id="PRU00169"/>
    </source>
</evidence>
<dbReference type="Pfam" id="PF00072">
    <property type="entry name" value="Response_reg"/>
    <property type="match status" value="1"/>
</dbReference>
<dbReference type="PANTHER" id="PTHR44591">
    <property type="entry name" value="STRESS RESPONSE REGULATOR PROTEIN 1"/>
    <property type="match status" value="1"/>
</dbReference>
<accession>A0A934TWM5</accession>
<dbReference type="AlphaFoldDB" id="A0A934TWM5"/>
<sequence length="118" mass="12646">MPLTVLVVDDALVDRQHLEGILTGAGHRVLIAESGEQGVARARKDRPDLILMDVNMPDLDGFAATRRLKADPDTRDIPVVFVTGKNQKADLAWGRMLGARGYIGKPYAAGDILAALAA</sequence>
<feature type="domain" description="Response regulatory" evidence="3">
    <location>
        <begin position="4"/>
        <end position="118"/>
    </location>
</feature>
<dbReference type="InterPro" id="IPR001789">
    <property type="entry name" value="Sig_transdc_resp-reg_receiver"/>
</dbReference>
<dbReference type="EMBL" id="JAEPWM010000011">
    <property type="protein sequence ID" value="MBK6008700.1"/>
    <property type="molecule type" value="Genomic_DNA"/>
</dbReference>
<evidence type="ECO:0000313" key="4">
    <source>
        <dbReference type="EMBL" id="MBK6008700.1"/>
    </source>
</evidence>
<organism evidence="4 5">
    <name type="scientific">Ramlibacter ginsenosidimutans</name>
    <dbReference type="NCBI Taxonomy" id="502333"/>
    <lineage>
        <taxon>Bacteria</taxon>
        <taxon>Pseudomonadati</taxon>
        <taxon>Pseudomonadota</taxon>
        <taxon>Betaproteobacteria</taxon>
        <taxon>Burkholderiales</taxon>
        <taxon>Comamonadaceae</taxon>
        <taxon>Ramlibacter</taxon>
    </lineage>
</organism>
<dbReference type="GO" id="GO:0000160">
    <property type="term" value="P:phosphorelay signal transduction system"/>
    <property type="evidence" value="ECO:0007669"/>
    <property type="project" value="InterPro"/>
</dbReference>
<evidence type="ECO:0000259" key="3">
    <source>
        <dbReference type="PROSITE" id="PS50110"/>
    </source>
</evidence>
<feature type="modified residue" description="4-aspartylphosphate" evidence="2">
    <location>
        <position position="53"/>
    </location>
</feature>
<dbReference type="InterPro" id="IPR011006">
    <property type="entry name" value="CheY-like_superfamily"/>
</dbReference>
<name>A0A934TWM5_9BURK</name>
<protein>
    <submittedName>
        <fullName evidence="4">Response regulator</fullName>
    </submittedName>
</protein>
<reference evidence="4" key="1">
    <citation type="journal article" date="2012" name="J. Microbiol. Biotechnol.">
        <title>Ramlibacter ginsenosidimutans sp. nov., with ginsenoside-converting activity.</title>
        <authorList>
            <person name="Wang L."/>
            <person name="An D.S."/>
            <person name="Kim S.G."/>
            <person name="Jin F.X."/>
            <person name="Kim S.C."/>
            <person name="Lee S.T."/>
            <person name="Im W.T."/>
        </authorList>
    </citation>
    <scope>NUCLEOTIDE SEQUENCE</scope>
    <source>
        <strain evidence="4">KACC 17527</strain>
    </source>
</reference>
<dbReference type="SMART" id="SM00448">
    <property type="entry name" value="REC"/>
    <property type="match status" value="1"/>
</dbReference>
<keyword evidence="1 2" id="KW-0597">Phosphoprotein</keyword>
<dbReference type="PROSITE" id="PS50110">
    <property type="entry name" value="RESPONSE_REGULATORY"/>
    <property type="match status" value="1"/>
</dbReference>
<evidence type="ECO:0000256" key="1">
    <source>
        <dbReference type="ARBA" id="ARBA00022553"/>
    </source>
</evidence>
<dbReference type="Gene3D" id="3.40.50.2300">
    <property type="match status" value="1"/>
</dbReference>
<dbReference type="SUPFAM" id="SSF52172">
    <property type="entry name" value="CheY-like"/>
    <property type="match status" value="1"/>
</dbReference>
<proteinExistence type="predicted"/>